<feature type="region of interest" description="Disordered" evidence="3">
    <location>
        <begin position="1"/>
        <end position="27"/>
    </location>
</feature>
<dbReference type="SMART" id="SM00967">
    <property type="entry name" value="SpoU_sub_bind"/>
    <property type="match status" value="1"/>
</dbReference>
<evidence type="ECO:0000256" key="1">
    <source>
        <dbReference type="ARBA" id="ARBA00022603"/>
    </source>
</evidence>
<accession>A0A532V5V5</accession>
<evidence type="ECO:0000256" key="2">
    <source>
        <dbReference type="ARBA" id="ARBA00022679"/>
    </source>
</evidence>
<comment type="caution">
    <text evidence="5">The sequence shown here is derived from an EMBL/GenBank/DDBJ whole genome shotgun (WGS) entry which is preliminary data.</text>
</comment>
<dbReference type="NCBIfam" id="TIGR00186">
    <property type="entry name" value="rRNA_methyl_3"/>
    <property type="match status" value="1"/>
</dbReference>
<evidence type="ECO:0000256" key="3">
    <source>
        <dbReference type="SAM" id="MobiDB-lite"/>
    </source>
</evidence>
<gene>
    <name evidence="5" type="ORF">CEE37_02515</name>
</gene>
<dbReference type="GO" id="GO:0005829">
    <property type="term" value="C:cytosol"/>
    <property type="evidence" value="ECO:0007669"/>
    <property type="project" value="TreeGrafter"/>
</dbReference>
<dbReference type="InterPro" id="IPR029026">
    <property type="entry name" value="tRNA_m1G_MTases_N"/>
</dbReference>
<dbReference type="InterPro" id="IPR013123">
    <property type="entry name" value="SpoU_subst-bd"/>
</dbReference>
<dbReference type="Gene3D" id="3.40.1280.10">
    <property type="match status" value="1"/>
</dbReference>
<protein>
    <submittedName>
        <fullName evidence="5">23S rRNA (Guanosine(2251)-2'-O)-methyltransferase RlmB</fullName>
    </submittedName>
</protein>
<dbReference type="Pfam" id="PF00588">
    <property type="entry name" value="SpoU_methylase"/>
    <property type="match status" value="1"/>
</dbReference>
<dbReference type="GO" id="GO:0006396">
    <property type="term" value="P:RNA processing"/>
    <property type="evidence" value="ECO:0007669"/>
    <property type="project" value="InterPro"/>
</dbReference>
<dbReference type="Gene3D" id="3.30.1330.30">
    <property type="match status" value="1"/>
</dbReference>
<evidence type="ECO:0000313" key="5">
    <source>
        <dbReference type="EMBL" id="TKJ42581.1"/>
    </source>
</evidence>
<dbReference type="CDD" id="cd18103">
    <property type="entry name" value="SpoU-like_RlmB"/>
    <property type="match status" value="1"/>
</dbReference>
<feature type="compositionally biased region" description="Pro residues" evidence="3">
    <location>
        <begin position="1"/>
        <end position="10"/>
    </location>
</feature>
<organism evidence="5 6">
    <name type="scientific">candidate division LCP-89 bacterium B3_LCP</name>
    <dbReference type="NCBI Taxonomy" id="2012998"/>
    <lineage>
        <taxon>Bacteria</taxon>
        <taxon>Pseudomonadati</taxon>
        <taxon>Bacteria division LCP-89</taxon>
    </lineage>
</organism>
<dbReference type="InterPro" id="IPR001537">
    <property type="entry name" value="SpoU_MeTrfase"/>
</dbReference>
<dbReference type="InterPro" id="IPR004441">
    <property type="entry name" value="rRNA_MeTrfase_TrmH"/>
</dbReference>
<dbReference type="SUPFAM" id="SSF55315">
    <property type="entry name" value="L30e-like"/>
    <property type="match status" value="1"/>
</dbReference>
<dbReference type="InterPro" id="IPR029064">
    <property type="entry name" value="Ribosomal_eL30-like_sf"/>
</dbReference>
<sequence length="268" mass="29200">MSKRNPPTPQKIPKDKRGKSRATDLIPIPGKRPVEELLRQEIEPVVLFSSKLPKGRKDDTLISKCRHAGWKVVFKEKSYLDSESGGLNHQGYLAFITYFPYVPLKSFIDQKSDKEPLLIALDQIQDAGNLGAILRSAECAGAKGAIIPAHRSAGITSAVIRRSAGAALCLPVSRVVNLAKTLDRLSDADFSIVGADQEGNRTIYDFEFKGPTVLVIGSEEKGLRPGIKRRCVQICSIPLYGRISSLNASAAAAVCLFEVARQRSASTR</sequence>
<dbReference type="AlphaFoldDB" id="A0A532V5V5"/>
<feature type="domain" description="RNA 2-O ribose methyltransferase substrate binding" evidence="4">
    <location>
        <begin position="27"/>
        <end position="102"/>
    </location>
</feature>
<evidence type="ECO:0000259" key="4">
    <source>
        <dbReference type="SMART" id="SM00967"/>
    </source>
</evidence>
<dbReference type="GO" id="GO:0003723">
    <property type="term" value="F:RNA binding"/>
    <property type="evidence" value="ECO:0007669"/>
    <property type="project" value="InterPro"/>
</dbReference>
<dbReference type="GO" id="GO:0032259">
    <property type="term" value="P:methylation"/>
    <property type="evidence" value="ECO:0007669"/>
    <property type="project" value="UniProtKB-KW"/>
</dbReference>
<dbReference type="Proteomes" id="UP000319619">
    <property type="component" value="Unassembled WGS sequence"/>
</dbReference>
<dbReference type="EMBL" id="NJBN01000001">
    <property type="protein sequence ID" value="TKJ42581.1"/>
    <property type="molecule type" value="Genomic_DNA"/>
</dbReference>
<dbReference type="PANTHER" id="PTHR46429">
    <property type="entry name" value="23S RRNA (GUANOSINE-2'-O-)-METHYLTRANSFERASE RLMB"/>
    <property type="match status" value="1"/>
</dbReference>
<reference evidence="5 6" key="1">
    <citation type="submission" date="2017-06" db="EMBL/GenBank/DDBJ databases">
        <title>Novel microbial phyla capable of carbon fixation and sulfur reduction in deep-sea sediments.</title>
        <authorList>
            <person name="Huang J."/>
            <person name="Baker B."/>
            <person name="Wang Y."/>
        </authorList>
    </citation>
    <scope>NUCLEOTIDE SEQUENCE [LARGE SCALE GENOMIC DNA]</scope>
    <source>
        <strain evidence="5">B3_LCP</strain>
    </source>
</reference>
<name>A0A532V5V5_UNCL8</name>
<proteinExistence type="predicted"/>
<dbReference type="InterPro" id="IPR029028">
    <property type="entry name" value="Alpha/beta_knot_MTases"/>
</dbReference>
<dbReference type="PANTHER" id="PTHR46429:SF1">
    <property type="entry name" value="23S RRNA (GUANOSINE-2'-O-)-METHYLTRANSFERASE RLMB"/>
    <property type="match status" value="1"/>
</dbReference>
<evidence type="ECO:0000313" key="6">
    <source>
        <dbReference type="Proteomes" id="UP000319619"/>
    </source>
</evidence>
<dbReference type="SUPFAM" id="SSF75217">
    <property type="entry name" value="alpha/beta knot"/>
    <property type="match status" value="1"/>
</dbReference>
<keyword evidence="2 5" id="KW-0808">Transferase</keyword>
<dbReference type="GO" id="GO:0008173">
    <property type="term" value="F:RNA methyltransferase activity"/>
    <property type="evidence" value="ECO:0007669"/>
    <property type="project" value="InterPro"/>
</dbReference>
<keyword evidence="1 5" id="KW-0489">Methyltransferase</keyword>
<dbReference type="Pfam" id="PF08032">
    <property type="entry name" value="SpoU_sub_bind"/>
    <property type="match status" value="1"/>
</dbReference>